<reference evidence="2 3" key="1">
    <citation type="journal article" date="2019" name="Int. J. Syst. Evol. Microbiol.">
        <title>The Global Catalogue of Microorganisms (GCM) 10K type strain sequencing project: providing services to taxonomists for standard genome sequencing and annotation.</title>
        <authorList>
            <consortium name="The Broad Institute Genomics Platform"/>
            <consortium name="The Broad Institute Genome Sequencing Center for Infectious Disease"/>
            <person name="Wu L."/>
            <person name="Ma J."/>
        </authorList>
    </citation>
    <scope>NUCLEOTIDE SEQUENCE [LARGE SCALE GENOMIC DNA]</scope>
    <source>
        <strain evidence="2 3">JCM 14969</strain>
    </source>
</reference>
<name>A0ABN2EGT6_9ACTN</name>
<feature type="transmembrane region" description="Helical" evidence="1">
    <location>
        <begin position="57"/>
        <end position="77"/>
    </location>
</feature>
<gene>
    <name evidence="2" type="ORF">GCM10009789_68470</name>
</gene>
<keyword evidence="1" id="KW-0812">Transmembrane</keyword>
<keyword evidence="1" id="KW-1133">Transmembrane helix</keyword>
<sequence>MDAQTNRAGAPVSTEQRSSGAEDGIAALLGVWLISGVYADGWAHLNVGGLDGFFTPWHGVLYSGFTALTVWLAWMTWRRKQAGRGWRDAIPAGYRHGVAGVAVFAIGGVADMLWHLVFGIEAGVDALVSPTHLVLLVGGTLLLSSPLRATLQRSGALPRRLTDAWPAVVSLATVTALAGFFLSYLSVFTQPTATMPLTSIPEGAPGHLQAELPATVGLAGYLLGTALIVVPLLLARSRGRLPGGTVALVVAFVAVPSAALSEMRWAVPAIAAVVASLILELLLRARSAATTLAVGVPGAVWGGQLIGLALGGDLRWGVEMWAGVIVLTMLAGFLLAVLARADVRLHASTGVAG</sequence>
<protein>
    <submittedName>
        <fullName evidence="2">Uncharacterized protein</fullName>
    </submittedName>
</protein>
<proteinExistence type="predicted"/>
<accession>A0ABN2EGT6</accession>
<keyword evidence="1" id="KW-0472">Membrane</keyword>
<dbReference type="EMBL" id="BAAAOS010000054">
    <property type="protein sequence ID" value="GAA1604805.1"/>
    <property type="molecule type" value="Genomic_DNA"/>
</dbReference>
<keyword evidence="3" id="KW-1185">Reference proteome</keyword>
<feature type="transmembrane region" description="Helical" evidence="1">
    <location>
        <begin position="126"/>
        <end position="143"/>
    </location>
</feature>
<feature type="transmembrane region" description="Helical" evidence="1">
    <location>
        <begin position="214"/>
        <end position="234"/>
    </location>
</feature>
<feature type="transmembrane region" description="Helical" evidence="1">
    <location>
        <begin position="164"/>
        <end position="187"/>
    </location>
</feature>
<dbReference type="Proteomes" id="UP001500393">
    <property type="component" value="Unassembled WGS sequence"/>
</dbReference>
<organism evidence="2 3">
    <name type="scientific">Kribbella sancticallisti</name>
    <dbReference type="NCBI Taxonomy" id="460087"/>
    <lineage>
        <taxon>Bacteria</taxon>
        <taxon>Bacillati</taxon>
        <taxon>Actinomycetota</taxon>
        <taxon>Actinomycetes</taxon>
        <taxon>Propionibacteriales</taxon>
        <taxon>Kribbellaceae</taxon>
        <taxon>Kribbella</taxon>
    </lineage>
</organism>
<feature type="transmembrane region" description="Helical" evidence="1">
    <location>
        <begin position="25"/>
        <end position="45"/>
    </location>
</feature>
<feature type="transmembrane region" description="Helical" evidence="1">
    <location>
        <begin position="98"/>
        <end position="120"/>
    </location>
</feature>
<feature type="transmembrane region" description="Helical" evidence="1">
    <location>
        <begin position="320"/>
        <end position="339"/>
    </location>
</feature>
<feature type="transmembrane region" description="Helical" evidence="1">
    <location>
        <begin position="290"/>
        <end position="308"/>
    </location>
</feature>
<evidence type="ECO:0000256" key="1">
    <source>
        <dbReference type="SAM" id="Phobius"/>
    </source>
</evidence>
<dbReference type="RefSeq" id="WP_020385354.1">
    <property type="nucleotide sequence ID" value="NZ_BAAAOS010000054.1"/>
</dbReference>
<evidence type="ECO:0000313" key="3">
    <source>
        <dbReference type="Proteomes" id="UP001500393"/>
    </source>
</evidence>
<feature type="transmembrane region" description="Helical" evidence="1">
    <location>
        <begin position="265"/>
        <end position="283"/>
    </location>
</feature>
<comment type="caution">
    <text evidence="2">The sequence shown here is derived from an EMBL/GenBank/DDBJ whole genome shotgun (WGS) entry which is preliminary data.</text>
</comment>
<feature type="transmembrane region" description="Helical" evidence="1">
    <location>
        <begin position="241"/>
        <end position="259"/>
    </location>
</feature>
<evidence type="ECO:0000313" key="2">
    <source>
        <dbReference type="EMBL" id="GAA1604805.1"/>
    </source>
</evidence>